<feature type="region of interest" description="Disordered" evidence="1">
    <location>
        <begin position="1"/>
        <end position="81"/>
    </location>
</feature>
<evidence type="ECO:0000313" key="2">
    <source>
        <dbReference type="EMBL" id="PVZ99123.1"/>
    </source>
</evidence>
<dbReference type="Proteomes" id="UP000245591">
    <property type="component" value="Unassembled WGS sequence"/>
</dbReference>
<reference evidence="2 3" key="1">
    <citation type="journal article" date="2018" name="MBio">
        <title>Comparative Genomics Reveals the Core Gene Toolbox for the Fungus-Insect Symbiosis.</title>
        <authorList>
            <person name="Wang Y."/>
            <person name="Stata M."/>
            <person name="Wang W."/>
            <person name="Stajich J.E."/>
            <person name="White M.M."/>
            <person name="Moncalvo J.M."/>
        </authorList>
    </citation>
    <scope>NUCLEOTIDE SEQUENCE [LARGE SCALE GENOMIC DNA]</scope>
    <source>
        <strain evidence="2 3">AUS-126-30</strain>
    </source>
</reference>
<name>A0A2U1J254_SMIAN</name>
<protein>
    <submittedName>
        <fullName evidence="2">Uncharacterized protein</fullName>
    </submittedName>
</protein>
<dbReference type="AlphaFoldDB" id="A0A2U1J254"/>
<accession>A0A2U1J254</accession>
<feature type="compositionally biased region" description="Polar residues" evidence="1">
    <location>
        <begin position="31"/>
        <end position="40"/>
    </location>
</feature>
<evidence type="ECO:0000313" key="3">
    <source>
        <dbReference type="Proteomes" id="UP000245591"/>
    </source>
</evidence>
<organism evidence="2 3">
    <name type="scientific">Smittium angustum</name>
    <dbReference type="NCBI Taxonomy" id="133377"/>
    <lineage>
        <taxon>Eukaryota</taxon>
        <taxon>Fungi</taxon>
        <taxon>Fungi incertae sedis</taxon>
        <taxon>Zoopagomycota</taxon>
        <taxon>Kickxellomycotina</taxon>
        <taxon>Harpellomycetes</taxon>
        <taxon>Harpellales</taxon>
        <taxon>Legeriomycetaceae</taxon>
        <taxon>Smittium</taxon>
    </lineage>
</organism>
<gene>
    <name evidence="2" type="ORF">BB558_004866</name>
</gene>
<feature type="compositionally biased region" description="Basic and acidic residues" evidence="1">
    <location>
        <begin position="1"/>
        <end position="29"/>
    </location>
</feature>
<dbReference type="EMBL" id="MBFU01000471">
    <property type="protein sequence ID" value="PVZ99123.1"/>
    <property type="molecule type" value="Genomic_DNA"/>
</dbReference>
<proteinExistence type="predicted"/>
<evidence type="ECO:0000256" key="1">
    <source>
        <dbReference type="SAM" id="MobiDB-lite"/>
    </source>
</evidence>
<sequence>MDGKKESGHDKTKPSIVKKGYDKQEKEDTSPDPTQANVRPTGNRGKNPRLSVSRNKGTTKEKIPKMNPVIDNKHYSSFSNL</sequence>
<keyword evidence="3" id="KW-1185">Reference proteome</keyword>
<comment type="caution">
    <text evidence="2">The sequence shown here is derived from an EMBL/GenBank/DDBJ whole genome shotgun (WGS) entry which is preliminary data.</text>
</comment>